<accession>A0A140B458</accession>
<geneLocation type="plasmid" evidence="1">
    <name>pGA0702E1CS</name>
</geneLocation>
<proteinExistence type="predicted"/>
<organism evidence="1">
    <name type="scientific">Clostridium botulinum</name>
    <dbReference type="NCBI Taxonomy" id="1491"/>
    <lineage>
        <taxon>Bacteria</taxon>
        <taxon>Bacillati</taxon>
        <taxon>Bacillota</taxon>
        <taxon>Clostridia</taxon>
        <taxon>Eubacteriales</taxon>
        <taxon>Clostridiaceae</taxon>
        <taxon>Clostridium</taxon>
    </lineage>
</organism>
<sequence length="75" mass="9047">MRYMERRTELEREIKDWAREIKEQKGCMLIDEIRSNLESFFCCKIQNGFIACRLKKAGCTLTKVDSRGYKTYWVQ</sequence>
<reference evidence="1" key="1">
    <citation type="journal article" date="2016" name="Genome Biol. Evol.">
        <title>Evolution of chromosomal Clostridium botulinum type E neurotoxin gene clusters: evidence provided by their rare plasmid borne counterparts.</title>
        <authorList>
            <person name="Carter A.T."/>
            <person name="Austin J.W."/>
            <person name="Weedmark K.A."/>
            <person name="Peck M.W."/>
        </authorList>
    </citation>
    <scope>NUCLEOTIDE SEQUENCE</scope>
    <source>
        <strain evidence="1">GA0702E1CS</strain>
        <plasmid evidence="1">pGA0702E1CS</plasmid>
    </source>
</reference>
<evidence type="ECO:0000313" key="1">
    <source>
        <dbReference type="EMBL" id="ALP69023.1"/>
    </source>
</evidence>
<dbReference type="EMBL" id="KT901798">
    <property type="protein sequence ID" value="ALP69023.1"/>
    <property type="molecule type" value="Genomic_DNA"/>
</dbReference>
<keyword evidence="1" id="KW-0614">Plasmid</keyword>
<name>A0A140B458_CLOBO</name>
<dbReference type="AlphaFoldDB" id="A0A140B458"/>
<protein>
    <submittedName>
        <fullName evidence="1">Uncharacterized protein</fullName>
    </submittedName>
</protein>